<protein>
    <recommendedName>
        <fullName evidence="2">PiggyBac transposable element-derived protein domain-containing protein</fullName>
    </recommendedName>
</protein>
<proteinExistence type="predicted"/>
<dbReference type="PANTHER" id="PTHR46599">
    <property type="entry name" value="PIGGYBAC TRANSPOSABLE ELEMENT-DERIVED PROTEIN 4"/>
    <property type="match status" value="1"/>
</dbReference>
<gene>
    <name evidence="3" type="ORF">NQ314_002557</name>
</gene>
<dbReference type="Pfam" id="PF13843">
    <property type="entry name" value="DDE_Tnp_1_7"/>
    <property type="match status" value="1"/>
</dbReference>
<keyword evidence="4" id="KW-1185">Reference proteome</keyword>
<evidence type="ECO:0000313" key="4">
    <source>
        <dbReference type="Proteomes" id="UP001162156"/>
    </source>
</evidence>
<dbReference type="PANTHER" id="PTHR46599:SF3">
    <property type="entry name" value="PIGGYBAC TRANSPOSABLE ELEMENT-DERIVED PROTEIN 4"/>
    <property type="match status" value="1"/>
</dbReference>
<dbReference type="EMBL" id="JANEYF010000791">
    <property type="protein sequence ID" value="KAJ8967958.1"/>
    <property type="molecule type" value="Genomic_DNA"/>
</dbReference>
<comment type="caution">
    <text evidence="3">The sequence shown here is derived from an EMBL/GenBank/DDBJ whole genome shotgun (WGS) entry which is preliminary data.</text>
</comment>
<feature type="region of interest" description="Disordered" evidence="1">
    <location>
        <begin position="27"/>
        <end position="57"/>
    </location>
</feature>
<sequence length="121" mass="14181">MTMAFSPFLDKEHHAIMDNYYNSVPLSKKLPQRKTHTTGTLRANRRGNPKDVPTRKLQRDEHKWLRKGKVYVSKWKDKREVLIITTKFHPEVIQTKNSYGKLKTKPKLVSEYNLNMAGVDS</sequence>
<evidence type="ECO:0000313" key="3">
    <source>
        <dbReference type="EMBL" id="KAJ8967958.1"/>
    </source>
</evidence>
<dbReference type="InterPro" id="IPR029526">
    <property type="entry name" value="PGBD"/>
</dbReference>
<dbReference type="AlphaFoldDB" id="A0AAV8ZPE6"/>
<accession>A0AAV8ZPE6</accession>
<reference evidence="3" key="1">
    <citation type="journal article" date="2023" name="Insect Mol. Biol.">
        <title>Genome sequencing provides insights into the evolution of gene families encoding plant cell wall-degrading enzymes in longhorned beetles.</title>
        <authorList>
            <person name="Shin N.R."/>
            <person name="Okamura Y."/>
            <person name="Kirsch R."/>
            <person name="Pauchet Y."/>
        </authorList>
    </citation>
    <scope>NUCLEOTIDE SEQUENCE</scope>
    <source>
        <strain evidence="3">RBIC_L_NR</strain>
    </source>
</reference>
<dbReference type="Proteomes" id="UP001162156">
    <property type="component" value="Unassembled WGS sequence"/>
</dbReference>
<evidence type="ECO:0000259" key="2">
    <source>
        <dbReference type="Pfam" id="PF13843"/>
    </source>
</evidence>
<name>A0AAV8ZPE6_9CUCU</name>
<feature type="compositionally biased region" description="Basic and acidic residues" evidence="1">
    <location>
        <begin position="48"/>
        <end position="57"/>
    </location>
</feature>
<organism evidence="3 4">
    <name type="scientific">Rhamnusium bicolor</name>
    <dbReference type="NCBI Taxonomy" id="1586634"/>
    <lineage>
        <taxon>Eukaryota</taxon>
        <taxon>Metazoa</taxon>
        <taxon>Ecdysozoa</taxon>
        <taxon>Arthropoda</taxon>
        <taxon>Hexapoda</taxon>
        <taxon>Insecta</taxon>
        <taxon>Pterygota</taxon>
        <taxon>Neoptera</taxon>
        <taxon>Endopterygota</taxon>
        <taxon>Coleoptera</taxon>
        <taxon>Polyphaga</taxon>
        <taxon>Cucujiformia</taxon>
        <taxon>Chrysomeloidea</taxon>
        <taxon>Cerambycidae</taxon>
        <taxon>Lepturinae</taxon>
        <taxon>Rhagiini</taxon>
        <taxon>Rhamnusium</taxon>
    </lineage>
</organism>
<evidence type="ECO:0000256" key="1">
    <source>
        <dbReference type="SAM" id="MobiDB-lite"/>
    </source>
</evidence>
<feature type="domain" description="PiggyBac transposable element-derived protein" evidence="2">
    <location>
        <begin position="6"/>
        <end position="120"/>
    </location>
</feature>